<protein>
    <submittedName>
        <fullName evidence="1">Uncharacterized protein</fullName>
    </submittedName>
</protein>
<dbReference type="EMBL" id="JAKELL010000010">
    <property type="protein sequence ID" value="KAH8995982.1"/>
    <property type="molecule type" value="Genomic_DNA"/>
</dbReference>
<dbReference type="AlphaFoldDB" id="A0AAD4LMG9"/>
<dbReference type="Gene3D" id="3.80.10.10">
    <property type="entry name" value="Ribonuclease Inhibitor"/>
    <property type="match status" value="1"/>
</dbReference>
<reference evidence="1" key="1">
    <citation type="submission" date="2022-01" db="EMBL/GenBank/DDBJ databases">
        <title>Comparative genomics reveals a dynamic genome evolution in the ectomycorrhizal milk-cap (Lactarius) mushrooms.</title>
        <authorList>
            <consortium name="DOE Joint Genome Institute"/>
            <person name="Lebreton A."/>
            <person name="Tang N."/>
            <person name="Kuo A."/>
            <person name="LaButti K."/>
            <person name="Drula E."/>
            <person name="Barry K."/>
            <person name="Clum A."/>
            <person name="Lipzen A."/>
            <person name="Mousain D."/>
            <person name="Ng V."/>
            <person name="Wang R."/>
            <person name="Wang X."/>
            <person name="Dai Y."/>
            <person name="Henrissat B."/>
            <person name="Grigoriev I.V."/>
            <person name="Guerin-Laguette A."/>
            <person name="Yu F."/>
            <person name="Martin F.M."/>
        </authorList>
    </citation>
    <scope>NUCLEOTIDE SEQUENCE</scope>
    <source>
        <strain evidence="1">QP</strain>
    </source>
</reference>
<organism evidence="1 2">
    <name type="scientific">Lactarius akahatsu</name>
    <dbReference type="NCBI Taxonomy" id="416441"/>
    <lineage>
        <taxon>Eukaryota</taxon>
        <taxon>Fungi</taxon>
        <taxon>Dikarya</taxon>
        <taxon>Basidiomycota</taxon>
        <taxon>Agaricomycotina</taxon>
        <taxon>Agaricomycetes</taxon>
        <taxon>Russulales</taxon>
        <taxon>Russulaceae</taxon>
        <taxon>Lactarius</taxon>
    </lineage>
</organism>
<dbReference type="InterPro" id="IPR032675">
    <property type="entry name" value="LRR_dom_sf"/>
</dbReference>
<accession>A0AAD4LMG9</accession>
<dbReference type="Proteomes" id="UP001201163">
    <property type="component" value="Unassembled WGS sequence"/>
</dbReference>
<dbReference type="SUPFAM" id="SSF52047">
    <property type="entry name" value="RNI-like"/>
    <property type="match status" value="1"/>
</dbReference>
<evidence type="ECO:0000313" key="2">
    <source>
        <dbReference type="Proteomes" id="UP001201163"/>
    </source>
</evidence>
<proteinExistence type="predicted"/>
<comment type="caution">
    <text evidence="1">The sequence shown here is derived from an EMBL/GenBank/DDBJ whole genome shotgun (WGS) entry which is preliminary data.</text>
</comment>
<name>A0AAD4LMG9_9AGAM</name>
<evidence type="ECO:0000313" key="1">
    <source>
        <dbReference type="EMBL" id="KAH8995982.1"/>
    </source>
</evidence>
<gene>
    <name evidence="1" type="ORF">EDB92DRAFT_111702</name>
</gene>
<keyword evidence="2" id="KW-1185">Reference proteome</keyword>
<sequence>MEIAQQKDSVEIDWSDVNIKDEWGPTMTINFVLIRSPLLTPRDPETVIVSQELSSDPSFPEILWNFSRYKDRARITLEQNPHFYVRCPADESAYSTTFQRRPLQDPSGALEHNGTVYVLFDRPGRVFLTTEHKLRVFGNVWSLNGSLIFRDRSGVLEGEQLVRSSGMRDNLWHSEEPVVDQDSEFRSRLNHSYLRSIVTTPSSEPPADWTVLSRPASHCIDIHIYSSRGSTSILDLSPPPPTTERPGYDVLYVTINRLNDDILLDIFNYYRLDEENAWNIRLGWRKLFHTCRRWRHLVYSSAFYLGMHIHCTNGTPIVAMLDHFPPVPLFIDYRYTDVTISEQDELGISHALRLRDRMHRIDLHLPPSILPKFLMVMEESFPTLERLSLSLTVDKITSLTLPKTFFAPYLRHLTLSGIRLPKRLRLLSSTASLVTLSLMNIGAPDYIRPRLLVARLQSLPQLEGFTISFSIPIPRPSAERELLGKQGTHVTLPNLKNLRFQGVSAYLERLIAQVRAPLLERLDITLFNQIAFALPYLSHFTSIIEGFKHPVAEVNFKRDAVSVITVDNTRRYSGRFSLHVMCRQLDWQIDCAAQICNALMPALSGVEELTLEFYDQVMPTEWQNGEIDSTTWHELLRAFIRVKEIHICAALSPELSRALQVDEARSDSGLLPDLQNIVSKFKWKRTDNPFGSFVDARRPIRPLNDWFVRPRGNPYVTPVVGRPLPLDRVERRPIPSLPLERVARPPVPSLWNGSPIPQSPTPLGVGLASPNPRLPLDWVARPPIPPLPVERVARPPIRLLPVEPPPGRVFRQGQLAPRVESSTQTVF</sequence>